<comment type="caution">
    <text evidence="3">The sequence shown here is derived from an EMBL/GenBank/DDBJ whole genome shotgun (WGS) entry which is preliminary data.</text>
</comment>
<evidence type="ECO:0000256" key="1">
    <source>
        <dbReference type="ARBA" id="ARBA00022723"/>
    </source>
</evidence>
<dbReference type="PANTHER" id="PTHR43084">
    <property type="entry name" value="PERSULFIDE DIOXYGENASE ETHE1"/>
    <property type="match status" value="1"/>
</dbReference>
<dbReference type="Gene3D" id="3.60.15.10">
    <property type="entry name" value="Ribonuclease Z/Hydroxyacylglutathione hydrolase-like"/>
    <property type="match status" value="1"/>
</dbReference>
<sequence>MSDFQVQAFLDNDSETFSYVVSDVATKQAVVIDPVLDFDYKSGRTSTAGAERMLAYIQQNQMTVAWVLETHAHADHLSAAPFFREKLGAKVGIGAKIRQVQAIFKEVFNLEKEFLPNGAQFDHLFEDGEVLQLGTMQIRVVHTPGHTPADLTYLINEKAAFVGDTLFMPDVGTARCDFPGGDASSLFQSINKLFALPKTTQIYVCHDYPTQGREHEYVTTVGEQRERNIHVQDGISEQQFVAKRQARDATLEMPRLILPSIQINIRAGHMPPADETGKVYLKIPLNQL</sequence>
<keyword evidence="4" id="KW-1185">Reference proteome</keyword>
<dbReference type="SUPFAM" id="SSF56281">
    <property type="entry name" value="Metallo-hydrolase/oxidoreductase"/>
    <property type="match status" value="1"/>
</dbReference>
<dbReference type="EMBL" id="JAVDWR010000015">
    <property type="protein sequence ID" value="MDR7122329.1"/>
    <property type="molecule type" value="Genomic_DNA"/>
</dbReference>
<dbReference type="Pfam" id="PF00753">
    <property type="entry name" value="Lactamase_B"/>
    <property type="match status" value="1"/>
</dbReference>
<evidence type="ECO:0000259" key="2">
    <source>
        <dbReference type="SMART" id="SM00849"/>
    </source>
</evidence>
<reference evidence="3 4" key="1">
    <citation type="submission" date="2023-07" db="EMBL/GenBank/DDBJ databases">
        <title>Sorghum-associated microbial communities from plants grown in Nebraska, USA.</title>
        <authorList>
            <person name="Schachtman D."/>
        </authorList>
    </citation>
    <scope>NUCLEOTIDE SEQUENCE [LARGE SCALE GENOMIC DNA]</scope>
    <source>
        <strain evidence="3 4">4138</strain>
    </source>
</reference>
<proteinExistence type="predicted"/>
<organism evidence="3 4">
    <name type="scientific">Rheinheimera soli</name>
    <dbReference type="NCBI Taxonomy" id="443616"/>
    <lineage>
        <taxon>Bacteria</taxon>
        <taxon>Pseudomonadati</taxon>
        <taxon>Pseudomonadota</taxon>
        <taxon>Gammaproteobacteria</taxon>
        <taxon>Chromatiales</taxon>
        <taxon>Chromatiaceae</taxon>
        <taxon>Rheinheimera</taxon>
    </lineage>
</organism>
<dbReference type="InterPro" id="IPR051682">
    <property type="entry name" value="Mito_Persulfide_Diox"/>
</dbReference>
<gene>
    <name evidence="3" type="ORF">J2W69_003288</name>
</gene>
<evidence type="ECO:0000313" key="3">
    <source>
        <dbReference type="EMBL" id="MDR7122329.1"/>
    </source>
</evidence>
<evidence type="ECO:0000313" key="4">
    <source>
        <dbReference type="Proteomes" id="UP001257909"/>
    </source>
</evidence>
<dbReference type="Proteomes" id="UP001257909">
    <property type="component" value="Unassembled WGS sequence"/>
</dbReference>
<dbReference type="InterPro" id="IPR001279">
    <property type="entry name" value="Metallo-B-lactamas"/>
</dbReference>
<dbReference type="RefSeq" id="WP_310280492.1">
    <property type="nucleotide sequence ID" value="NZ_JAVDWR010000015.1"/>
</dbReference>
<feature type="domain" description="Metallo-beta-lactamase" evidence="2">
    <location>
        <begin position="15"/>
        <end position="206"/>
    </location>
</feature>
<dbReference type="SMART" id="SM00849">
    <property type="entry name" value="Lactamase_B"/>
    <property type="match status" value="1"/>
</dbReference>
<dbReference type="PANTHER" id="PTHR43084:SF1">
    <property type="entry name" value="PERSULFIDE DIOXYGENASE ETHE1, MITOCHONDRIAL"/>
    <property type="match status" value="1"/>
</dbReference>
<dbReference type="CDD" id="cd07724">
    <property type="entry name" value="POD-like_MBL-fold"/>
    <property type="match status" value="1"/>
</dbReference>
<dbReference type="InterPro" id="IPR044528">
    <property type="entry name" value="POD-like_MBL-fold"/>
</dbReference>
<dbReference type="InterPro" id="IPR036866">
    <property type="entry name" value="RibonucZ/Hydroxyglut_hydro"/>
</dbReference>
<protein>
    <submittedName>
        <fullName evidence="3">Glyoxylase-like metal-dependent hydrolase (Beta-lactamase superfamily II)</fullName>
    </submittedName>
</protein>
<accession>A0ABU1W2Z1</accession>
<keyword evidence="1" id="KW-0479">Metal-binding</keyword>
<name>A0ABU1W2Z1_9GAMM</name>